<name>A0ABW9HP56_9ACTN</name>
<organism evidence="2 3">
    <name type="scientific">Streptomyces niveiscabiei</name>
    <dbReference type="NCBI Taxonomy" id="164115"/>
    <lineage>
        <taxon>Bacteria</taxon>
        <taxon>Bacillati</taxon>
        <taxon>Actinomycetota</taxon>
        <taxon>Actinomycetes</taxon>
        <taxon>Kitasatosporales</taxon>
        <taxon>Streptomycetaceae</taxon>
        <taxon>Streptomyces</taxon>
    </lineage>
</organism>
<keyword evidence="3" id="KW-1185">Reference proteome</keyword>
<evidence type="ECO:0008006" key="4">
    <source>
        <dbReference type="Google" id="ProtNLM"/>
    </source>
</evidence>
<evidence type="ECO:0000256" key="1">
    <source>
        <dbReference type="SAM" id="MobiDB-lite"/>
    </source>
</evidence>
<evidence type="ECO:0000313" key="2">
    <source>
        <dbReference type="EMBL" id="MFM9609213.1"/>
    </source>
</evidence>
<comment type="caution">
    <text evidence="2">The sequence shown here is derived from an EMBL/GenBank/DDBJ whole genome shotgun (WGS) entry which is preliminary data.</text>
</comment>
<proteinExistence type="predicted"/>
<protein>
    <recommendedName>
        <fullName evidence="4">Bacterial mobilisation domain-containing protein</fullName>
    </recommendedName>
</protein>
<evidence type="ECO:0000313" key="3">
    <source>
        <dbReference type="Proteomes" id="UP001631957"/>
    </source>
</evidence>
<reference evidence="2 3" key="1">
    <citation type="submission" date="2024-12" db="EMBL/GenBank/DDBJ databases">
        <title>Forecasting of Potato common scab and diversities of Pathogenic streptomyces spp. in china.</title>
        <authorList>
            <person name="Handique U."/>
            <person name="Wu J."/>
        </authorList>
    </citation>
    <scope>NUCLEOTIDE SEQUENCE [LARGE SCALE GENOMIC DNA]</scope>
    <source>
        <strain evidence="2 3">ZRIMU1530</strain>
    </source>
</reference>
<feature type="compositionally biased region" description="Low complexity" evidence="1">
    <location>
        <begin position="35"/>
        <end position="47"/>
    </location>
</feature>
<feature type="region of interest" description="Disordered" evidence="1">
    <location>
        <begin position="19"/>
        <end position="47"/>
    </location>
</feature>
<dbReference type="Proteomes" id="UP001631957">
    <property type="component" value="Unassembled WGS sequence"/>
</dbReference>
<accession>A0ABW9HP56</accession>
<gene>
    <name evidence="2" type="ORF">ACKI18_10850</name>
</gene>
<dbReference type="RefSeq" id="WP_409121079.1">
    <property type="nucleotide sequence ID" value="NZ_JBJVNI010000005.1"/>
</dbReference>
<dbReference type="EMBL" id="JBJVNI010000005">
    <property type="protein sequence ID" value="MFM9609213.1"/>
    <property type="molecule type" value="Genomic_DNA"/>
</dbReference>
<sequence length="47" mass="4924">MAAPRTALSRIGNSINQIAHTYDAGGPPRSGDSRTPSLVSTTTPTLW</sequence>